<dbReference type="AlphaFoldDB" id="A0A3D9BMP5"/>
<gene>
    <name evidence="1" type="ORF">DRV84_13385</name>
</gene>
<evidence type="ECO:0008006" key="3">
    <source>
        <dbReference type="Google" id="ProtNLM"/>
    </source>
</evidence>
<dbReference type="Proteomes" id="UP000257131">
    <property type="component" value="Unassembled WGS sequence"/>
</dbReference>
<proteinExistence type="predicted"/>
<protein>
    <recommendedName>
        <fullName evidence="3">Protein ImuA</fullName>
    </recommendedName>
</protein>
<dbReference type="OrthoDB" id="7630980at2"/>
<evidence type="ECO:0000313" key="1">
    <source>
        <dbReference type="EMBL" id="REC54788.1"/>
    </source>
</evidence>
<accession>A0A3D9BMP5</accession>
<dbReference type="SUPFAM" id="SSF52540">
    <property type="entry name" value="P-loop containing nucleoside triphosphate hydrolases"/>
    <property type="match status" value="1"/>
</dbReference>
<comment type="caution">
    <text evidence="1">The sequence shown here is derived from an EMBL/GenBank/DDBJ whole genome shotgun (WGS) entry which is preliminary data.</text>
</comment>
<organism evidence="1 2">
    <name type="scientific">Rhodosalinus sediminis</name>
    <dbReference type="NCBI Taxonomy" id="1940533"/>
    <lineage>
        <taxon>Bacteria</taxon>
        <taxon>Pseudomonadati</taxon>
        <taxon>Pseudomonadota</taxon>
        <taxon>Alphaproteobacteria</taxon>
        <taxon>Rhodobacterales</taxon>
        <taxon>Paracoccaceae</taxon>
        <taxon>Rhodosalinus</taxon>
    </lineage>
</organism>
<reference evidence="1 2" key="1">
    <citation type="journal article" date="2017" name="Int. J. Syst. Evol. Microbiol.">
        <title>Rhodosalinus sediminis gen. nov., sp. nov., isolated from marine saltern.</title>
        <authorList>
            <person name="Guo L.Y."/>
            <person name="Ling S.K."/>
            <person name="Li C.M."/>
            <person name="Chen G.J."/>
            <person name="Du Z.J."/>
        </authorList>
    </citation>
    <scope>NUCLEOTIDE SEQUENCE [LARGE SCALE GENOMIC DNA]</scope>
    <source>
        <strain evidence="1 2">WDN1C137</strain>
    </source>
</reference>
<name>A0A3D9BMP5_9RHOB</name>
<sequence>MTHALLARDTGTTRPALALPGGFALDQGRVHEGCGPARHVFAALVAGAAQAASGGEVLWIAPEWAGARLNPEGLRRFADPGRMLFATPRREEDLLWCAEEALRAGCLALVVAELPTCPALTPVRRLQLAAEAGAAAAGPIPLGLLLTPGAGGARGAETRWWMAPAHAPTAEGWRLERRRARRAPPACWHLAREGSGRLAATAQAMAD</sequence>
<dbReference type="InterPro" id="IPR027417">
    <property type="entry name" value="P-loop_NTPase"/>
</dbReference>
<keyword evidence="2" id="KW-1185">Reference proteome</keyword>
<evidence type="ECO:0000313" key="2">
    <source>
        <dbReference type="Proteomes" id="UP000257131"/>
    </source>
</evidence>
<dbReference type="RefSeq" id="WP_115981567.1">
    <property type="nucleotide sequence ID" value="NZ_QOHR01000025.1"/>
</dbReference>
<dbReference type="EMBL" id="QOHR01000025">
    <property type="protein sequence ID" value="REC54788.1"/>
    <property type="molecule type" value="Genomic_DNA"/>
</dbReference>
<dbReference type="Gene3D" id="3.40.50.300">
    <property type="entry name" value="P-loop containing nucleotide triphosphate hydrolases"/>
    <property type="match status" value="1"/>
</dbReference>